<reference evidence="2" key="2">
    <citation type="submission" date="2021-04" db="EMBL/GenBank/DDBJ databases">
        <authorList>
            <person name="Gilroy R."/>
        </authorList>
    </citation>
    <scope>NUCLEOTIDE SEQUENCE</scope>
    <source>
        <strain evidence="2">23274</strain>
    </source>
</reference>
<dbReference type="Pfam" id="PF04519">
    <property type="entry name" value="Bactofilin"/>
    <property type="match status" value="1"/>
</dbReference>
<dbReference type="PANTHER" id="PTHR35024">
    <property type="entry name" value="HYPOTHETICAL CYTOSOLIC PROTEIN"/>
    <property type="match status" value="1"/>
</dbReference>
<comment type="similarity">
    <text evidence="1">Belongs to the bactofilin family.</text>
</comment>
<evidence type="ECO:0000256" key="1">
    <source>
        <dbReference type="ARBA" id="ARBA00044755"/>
    </source>
</evidence>
<comment type="caution">
    <text evidence="2">The sequence shown here is derived from an EMBL/GenBank/DDBJ whole genome shotgun (WGS) entry which is preliminary data.</text>
</comment>
<organism evidence="2 3">
    <name type="scientific">Candidatus Odoribacter faecigallinarum</name>
    <dbReference type="NCBI Taxonomy" id="2838706"/>
    <lineage>
        <taxon>Bacteria</taxon>
        <taxon>Pseudomonadati</taxon>
        <taxon>Bacteroidota</taxon>
        <taxon>Bacteroidia</taxon>
        <taxon>Bacteroidales</taxon>
        <taxon>Odoribacteraceae</taxon>
        <taxon>Odoribacter</taxon>
    </lineage>
</organism>
<name>A0A9D1UZ16_9BACT</name>
<evidence type="ECO:0000313" key="2">
    <source>
        <dbReference type="EMBL" id="HIX02804.1"/>
    </source>
</evidence>
<reference evidence="2" key="1">
    <citation type="journal article" date="2021" name="PeerJ">
        <title>Extensive microbial diversity within the chicken gut microbiome revealed by metagenomics and culture.</title>
        <authorList>
            <person name="Gilroy R."/>
            <person name="Ravi A."/>
            <person name="Getino M."/>
            <person name="Pursley I."/>
            <person name="Horton D.L."/>
            <person name="Alikhan N.F."/>
            <person name="Baker D."/>
            <person name="Gharbi K."/>
            <person name="Hall N."/>
            <person name="Watson M."/>
            <person name="Adriaenssens E.M."/>
            <person name="Foster-Nyarko E."/>
            <person name="Jarju S."/>
            <person name="Secka A."/>
            <person name="Antonio M."/>
            <person name="Oren A."/>
            <person name="Chaudhuri R.R."/>
            <person name="La Ragione R."/>
            <person name="Hildebrand F."/>
            <person name="Pallen M.J."/>
        </authorList>
    </citation>
    <scope>NUCLEOTIDE SEQUENCE</scope>
    <source>
        <strain evidence="2">23274</strain>
    </source>
</reference>
<dbReference type="EMBL" id="DXFT01000030">
    <property type="protein sequence ID" value="HIX02804.1"/>
    <property type="molecule type" value="Genomic_DNA"/>
</dbReference>
<proteinExistence type="inferred from homology"/>
<dbReference type="AlphaFoldDB" id="A0A9D1UZ16"/>
<dbReference type="PANTHER" id="PTHR35024:SF4">
    <property type="entry name" value="POLYMER-FORMING CYTOSKELETAL PROTEIN"/>
    <property type="match status" value="1"/>
</dbReference>
<sequence length="116" mass="12114">MNQEDLQTEEGVSRILPDTVVQAKMEAVKPVYLAGTVEGDVCCKSLLVIDPGGRVQGDVICESLMLEGRVEGNVEAGHAVLAAGAEITGVLLAGRLEIAAGAKIGLGLKFRNVKNK</sequence>
<dbReference type="Proteomes" id="UP000824202">
    <property type="component" value="Unassembled WGS sequence"/>
</dbReference>
<protein>
    <submittedName>
        <fullName evidence="2">Polymer-forming cytoskeletal protein</fullName>
    </submittedName>
</protein>
<dbReference type="InterPro" id="IPR007607">
    <property type="entry name" value="BacA/B"/>
</dbReference>
<gene>
    <name evidence="2" type="ORF">H9863_01645</name>
</gene>
<accession>A0A9D1UZ16</accession>
<evidence type="ECO:0000313" key="3">
    <source>
        <dbReference type="Proteomes" id="UP000824202"/>
    </source>
</evidence>